<dbReference type="EMBL" id="FAUH01000021">
    <property type="protein sequence ID" value="CUU67297.1"/>
    <property type="molecule type" value="Genomic_DNA"/>
</dbReference>
<evidence type="ECO:0000313" key="1">
    <source>
        <dbReference type="EMBL" id="CUU67297.1"/>
    </source>
</evidence>
<name>A0A0X2NP61_9CORY</name>
<dbReference type="AlphaFoldDB" id="A0A0X2NP61"/>
<reference evidence="2" key="1">
    <citation type="submission" date="2015-11" db="EMBL/GenBank/DDBJ databases">
        <authorList>
            <person name="Dugat-Bony E."/>
        </authorList>
    </citation>
    <scope>NUCLEOTIDE SEQUENCE [LARGE SCALE GENOMIC DNA]</scope>
    <source>
        <strain evidence="2">Mu292</strain>
    </source>
</reference>
<dbReference type="Proteomes" id="UP000182498">
    <property type="component" value="Unassembled WGS sequence"/>
</dbReference>
<keyword evidence="2" id="KW-1185">Reference proteome</keyword>
<proteinExistence type="predicted"/>
<evidence type="ECO:0000313" key="2">
    <source>
        <dbReference type="Proteomes" id="UP000182498"/>
    </source>
</evidence>
<sequence>MTDTMTRTLILTPEEWQDRRADHERAADALTAAHRARRSAGERHPVWDFMFTYYPVKPGQLRRWSPGTGVGLLLPEDADRSSLPGPAKFHHVVAAEEGEAWTLDTGAFFAARGSAVTFIHSLLRGTASRPPRFSCFGMHEWAMVYRDRPRHPEPLRLGAAGTDRVVEANRISCTHFDAFRFFTPQAVPRNDRTPTRENQRQMEQPGCLHATMDLYKWATKLGPLLPGDLWLDTFRLACDVRATDMEASPYDLRAWGYEPVAVETPAGRAEYVRRQKEFAGRGQQLRERIVSLIETAYPDLATTAGGDRL</sequence>
<evidence type="ECO:0008006" key="3">
    <source>
        <dbReference type="Google" id="ProtNLM"/>
    </source>
</evidence>
<gene>
    <name evidence="1" type="ORF">CVAR292_02659</name>
</gene>
<protein>
    <recommendedName>
        <fullName evidence="3">3-methyladenine DNA glycosylase</fullName>
    </recommendedName>
</protein>
<accession>A0A0X2NP61</accession>
<organism evidence="1 2">
    <name type="scientific">Corynebacterium variabile</name>
    <dbReference type="NCBI Taxonomy" id="1727"/>
    <lineage>
        <taxon>Bacteria</taxon>
        <taxon>Bacillati</taxon>
        <taxon>Actinomycetota</taxon>
        <taxon>Actinomycetes</taxon>
        <taxon>Mycobacteriales</taxon>
        <taxon>Corynebacteriaceae</taxon>
        <taxon>Corynebacterium</taxon>
    </lineage>
</organism>